<accession>A0ACB9YW80</accession>
<dbReference type="Proteomes" id="UP001497700">
    <property type="component" value="Unassembled WGS sequence"/>
</dbReference>
<dbReference type="EMBL" id="MU393503">
    <property type="protein sequence ID" value="KAI4863457.1"/>
    <property type="molecule type" value="Genomic_DNA"/>
</dbReference>
<gene>
    <name evidence="1" type="ORF">F4820DRAFT_459475</name>
</gene>
<evidence type="ECO:0000313" key="2">
    <source>
        <dbReference type="Proteomes" id="UP001497700"/>
    </source>
</evidence>
<reference evidence="1 2" key="1">
    <citation type="journal article" date="2022" name="New Phytol.">
        <title>Ecological generalism drives hyperdiversity of secondary metabolite gene clusters in xylarialean endophytes.</title>
        <authorList>
            <person name="Franco M.E.E."/>
            <person name="Wisecaver J.H."/>
            <person name="Arnold A.E."/>
            <person name="Ju Y.M."/>
            <person name="Slot J.C."/>
            <person name="Ahrendt S."/>
            <person name="Moore L.P."/>
            <person name="Eastman K.E."/>
            <person name="Scott K."/>
            <person name="Konkel Z."/>
            <person name="Mondo S.J."/>
            <person name="Kuo A."/>
            <person name="Hayes R.D."/>
            <person name="Haridas S."/>
            <person name="Andreopoulos B."/>
            <person name="Riley R."/>
            <person name="LaButti K."/>
            <person name="Pangilinan J."/>
            <person name="Lipzen A."/>
            <person name="Amirebrahimi M."/>
            <person name="Yan J."/>
            <person name="Adam C."/>
            <person name="Keymanesh K."/>
            <person name="Ng V."/>
            <person name="Louie K."/>
            <person name="Northen T."/>
            <person name="Drula E."/>
            <person name="Henrissat B."/>
            <person name="Hsieh H.M."/>
            <person name="Youens-Clark K."/>
            <person name="Lutzoni F."/>
            <person name="Miadlikowska J."/>
            <person name="Eastwood D.C."/>
            <person name="Hamelin R.C."/>
            <person name="Grigoriev I.V."/>
            <person name="U'Ren J.M."/>
        </authorList>
    </citation>
    <scope>NUCLEOTIDE SEQUENCE [LARGE SCALE GENOMIC DNA]</scope>
    <source>
        <strain evidence="1 2">CBS 119005</strain>
    </source>
</reference>
<keyword evidence="2" id="KW-1185">Reference proteome</keyword>
<sequence>MNRTRPARSKTGCSSCRRRKVRCDEAKPLCQACKRLGLCCSYEPGRVVNSAETLRYRVRFVNSRYTELQSGTKRSESEASSPQQQAAAEIERNTEGPKDTSEAPNPPSIQQCETSSESSAMPHSSPVQASVGTSAGASAKAVPEPYEFSPNSHMNVYAAPIDNGYVPAFFDLNMNFDLLNGEDSWSPQTPGNASVSESAACQNEFSAANTQDATVVIGPEDHRLIQHYLNVMTNYAKIRCSGDDNIYSHIFSNMALFYAPLYNAIMAWTALHLGQTRSEPELVRKAEERYLHAISLTYRDQNVALHFELSIVTIWFALQFELLSAQGIESFCRHLEFAADLVDAHRLHQRAGGEATPLGHIGCRMLVWLGAYDARASCIGGQSRLLSSLSSFCSEYDFIDTAFPSVPSKGKTEDLKPCLRLSLELDLLESRIVQLHRRSGTVPVAIWSTVQSGLEAISGRLESDPSVAPIIAFITKPTRSLTSRITTRRFNCLLLLASFYSVVITFHRMLPAPAAMNMPSKLTSAEDAATYIIRLASWVCRFRPPSPQNLWPRLLFLAGIETTDITAQDWVIKTLSEAEVWGANFRKTRLLLERVIKIQSTEGVRVDYLDVMRETGDMFII</sequence>
<evidence type="ECO:0000313" key="1">
    <source>
        <dbReference type="EMBL" id="KAI4863457.1"/>
    </source>
</evidence>
<proteinExistence type="predicted"/>
<organism evidence="1 2">
    <name type="scientific">Hypoxylon rubiginosum</name>
    <dbReference type="NCBI Taxonomy" id="110542"/>
    <lineage>
        <taxon>Eukaryota</taxon>
        <taxon>Fungi</taxon>
        <taxon>Dikarya</taxon>
        <taxon>Ascomycota</taxon>
        <taxon>Pezizomycotina</taxon>
        <taxon>Sordariomycetes</taxon>
        <taxon>Xylariomycetidae</taxon>
        <taxon>Xylariales</taxon>
        <taxon>Hypoxylaceae</taxon>
        <taxon>Hypoxylon</taxon>
    </lineage>
</organism>
<protein>
    <submittedName>
        <fullName evidence="1">Uncharacterized protein</fullName>
    </submittedName>
</protein>
<comment type="caution">
    <text evidence="1">The sequence shown here is derived from an EMBL/GenBank/DDBJ whole genome shotgun (WGS) entry which is preliminary data.</text>
</comment>
<name>A0ACB9YW80_9PEZI</name>